<dbReference type="Gene3D" id="4.10.60.10">
    <property type="entry name" value="Zinc finger, CCHC-type"/>
    <property type="match status" value="1"/>
</dbReference>
<dbReference type="PANTHER" id="PTHR15503:SF45">
    <property type="entry name" value="RNA-DIRECTED DNA POLYMERASE HOMOLOG"/>
    <property type="match status" value="1"/>
</dbReference>
<dbReference type="InterPro" id="IPR021109">
    <property type="entry name" value="Peptidase_aspartic_dom_sf"/>
</dbReference>
<keyword evidence="1" id="KW-0863">Zinc-finger</keyword>
<dbReference type="CDD" id="cd00303">
    <property type="entry name" value="retropepsin_like"/>
    <property type="match status" value="1"/>
</dbReference>
<dbReference type="SUPFAM" id="SSF50630">
    <property type="entry name" value="Acid proteases"/>
    <property type="match status" value="1"/>
</dbReference>
<dbReference type="GO" id="GO:0003964">
    <property type="term" value="F:RNA-directed DNA polymerase activity"/>
    <property type="evidence" value="ECO:0007669"/>
    <property type="project" value="UniProtKB-KW"/>
</dbReference>
<proteinExistence type="predicted"/>
<gene>
    <name evidence="4" type="ORF">Tco_1043446</name>
</gene>
<feature type="compositionally biased region" description="Basic and acidic residues" evidence="2">
    <location>
        <begin position="316"/>
        <end position="325"/>
    </location>
</feature>
<dbReference type="EMBL" id="BQNB010018648">
    <property type="protein sequence ID" value="GJT76721.1"/>
    <property type="molecule type" value="Genomic_DNA"/>
</dbReference>
<keyword evidence="5" id="KW-1185">Reference proteome</keyword>
<reference evidence="4" key="2">
    <citation type="submission" date="2022-01" db="EMBL/GenBank/DDBJ databases">
        <authorList>
            <person name="Yamashiro T."/>
            <person name="Shiraishi A."/>
            <person name="Satake H."/>
            <person name="Nakayama K."/>
        </authorList>
    </citation>
    <scope>NUCLEOTIDE SEQUENCE</scope>
</reference>
<dbReference type="PANTHER" id="PTHR15503">
    <property type="entry name" value="LDOC1 RELATED"/>
    <property type="match status" value="1"/>
</dbReference>
<dbReference type="SMART" id="SM00343">
    <property type="entry name" value="ZnF_C2HC"/>
    <property type="match status" value="2"/>
</dbReference>
<keyword evidence="1" id="KW-0862">Zinc</keyword>
<dbReference type="Proteomes" id="UP001151760">
    <property type="component" value="Unassembled WGS sequence"/>
</dbReference>
<sequence>MSSSTVTYTSISSDSDLPPWGFHLMDPSEFEAPYLEYPKYVAPADDEIPIKVRPLPTDSLPTALSPSYVANFDPSNEDLEEDPADYPADRGDMIYSCDEAQKTVRLQPPMAASIEALIAEFASAPTPPSPQTSPLSPWSSPLLQIPSPPLHVLSPPLPLPSPPTHTSPTYAEATLGYRAAMIQLRAASLLHVPSPPFIRASENRLMTVVEDINQRMTDLATTQRQDAHELHAQVRTLHTQHEKMEWQRQDAGDLVTTAFGRIHALEARDRAHTRDAGPQNGPADVKMTPKRTTTPMYDDAIKALVARSVANALVEHEANRSRNGDDSFESGGDGGRRTMCGRMFPGESDEIEKYVNGLPDMIQGSVMASKPKIMQDAIKAYTAGSGEKKEYGGSLPLCTKCNYHHNGQCAPRCNNCKKVGHLDRDCRGSAAAANNQRAIRVNQRVVTCFEYGVQGHYKKDCPKQKNNNRGNQAGNGGATTRAYAVGNAGKNPDSNVVIGMFLLNNQYAFILFDTGADKSFVSTAFSSLIDIVPTTLDHYYDVELADRKIIRVYTIIMPVELGSFDVIIGIHWLVKYHAVIICDEKIVHIPFGNEILIIHGNKSNNGHESQLNIISCTKTQKYLLKECDVFFAHVTTKKAEDKLEEK</sequence>
<evidence type="ECO:0000259" key="3">
    <source>
        <dbReference type="PROSITE" id="PS50158"/>
    </source>
</evidence>
<feature type="domain" description="CCHC-type" evidence="3">
    <location>
        <begin position="412"/>
        <end position="427"/>
    </location>
</feature>
<dbReference type="Pfam" id="PF08284">
    <property type="entry name" value="RVP_2"/>
    <property type="match status" value="1"/>
</dbReference>
<keyword evidence="4" id="KW-0808">Transferase</keyword>
<reference evidence="4" key="1">
    <citation type="journal article" date="2022" name="Int. J. Mol. Sci.">
        <title>Draft Genome of Tanacetum Coccineum: Genomic Comparison of Closely Related Tanacetum-Family Plants.</title>
        <authorList>
            <person name="Yamashiro T."/>
            <person name="Shiraishi A."/>
            <person name="Nakayama K."/>
            <person name="Satake H."/>
        </authorList>
    </citation>
    <scope>NUCLEOTIDE SEQUENCE</scope>
</reference>
<name>A0ABQ5GNA3_9ASTR</name>
<feature type="region of interest" description="Disordered" evidence="2">
    <location>
        <begin position="269"/>
        <end position="291"/>
    </location>
</feature>
<feature type="region of interest" description="Disordered" evidence="2">
    <location>
        <begin position="316"/>
        <end position="338"/>
    </location>
</feature>
<evidence type="ECO:0000256" key="1">
    <source>
        <dbReference type="PROSITE-ProRule" id="PRU00047"/>
    </source>
</evidence>
<evidence type="ECO:0000313" key="4">
    <source>
        <dbReference type="EMBL" id="GJT76721.1"/>
    </source>
</evidence>
<evidence type="ECO:0000256" key="2">
    <source>
        <dbReference type="SAM" id="MobiDB-lite"/>
    </source>
</evidence>
<evidence type="ECO:0000313" key="5">
    <source>
        <dbReference type="Proteomes" id="UP001151760"/>
    </source>
</evidence>
<keyword evidence="1" id="KW-0479">Metal-binding</keyword>
<keyword evidence="4" id="KW-0548">Nucleotidyltransferase</keyword>
<dbReference type="InterPro" id="IPR001878">
    <property type="entry name" value="Znf_CCHC"/>
</dbReference>
<dbReference type="InterPro" id="IPR032567">
    <property type="entry name" value="RTL1-rel"/>
</dbReference>
<dbReference type="PROSITE" id="PS50158">
    <property type="entry name" value="ZF_CCHC"/>
    <property type="match status" value="1"/>
</dbReference>
<accession>A0ABQ5GNA3</accession>
<keyword evidence="4" id="KW-0695">RNA-directed DNA polymerase</keyword>
<protein>
    <submittedName>
        <fullName evidence="4">Reverse transcriptase domain-containing protein</fullName>
    </submittedName>
</protein>
<organism evidence="4 5">
    <name type="scientific">Tanacetum coccineum</name>
    <dbReference type="NCBI Taxonomy" id="301880"/>
    <lineage>
        <taxon>Eukaryota</taxon>
        <taxon>Viridiplantae</taxon>
        <taxon>Streptophyta</taxon>
        <taxon>Embryophyta</taxon>
        <taxon>Tracheophyta</taxon>
        <taxon>Spermatophyta</taxon>
        <taxon>Magnoliopsida</taxon>
        <taxon>eudicotyledons</taxon>
        <taxon>Gunneridae</taxon>
        <taxon>Pentapetalae</taxon>
        <taxon>asterids</taxon>
        <taxon>campanulids</taxon>
        <taxon>Asterales</taxon>
        <taxon>Asteraceae</taxon>
        <taxon>Asteroideae</taxon>
        <taxon>Anthemideae</taxon>
        <taxon>Anthemidinae</taxon>
        <taxon>Tanacetum</taxon>
    </lineage>
</organism>
<comment type="caution">
    <text evidence="4">The sequence shown here is derived from an EMBL/GenBank/DDBJ whole genome shotgun (WGS) entry which is preliminary data.</text>
</comment>